<feature type="binding site" evidence="6">
    <location>
        <position position="305"/>
    </location>
    <ligand>
        <name>Zn(2+)</name>
        <dbReference type="ChEBI" id="CHEBI:29105"/>
        <label>1</label>
    </ligand>
</feature>
<dbReference type="PROSITE" id="PS00482">
    <property type="entry name" value="DIHYDROOROTASE_1"/>
    <property type="match status" value="1"/>
</dbReference>
<comment type="similarity">
    <text evidence="2 6">Belongs to the metallo-dependent hydrolases superfamily. DHOase family. Class I DHOase subfamily.</text>
</comment>
<dbReference type="PANTHER" id="PTHR43668:SF2">
    <property type="entry name" value="ALLANTOINASE"/>
    <property type="match status" value="1"/>
</dbReference>
<evidence type="ECO:0000256" key="1">
    <source>
        <dbReference type="ARBA" id="ARBA00002368"/>
    </source>
</evidence>
<dbReference type="InterPro" id="IPR024403">
    <property type="entry name" value="DHOase_cat"/>
</dbReference>
<dbReference type="GO" id="GO:0004151">
    <property type="term" value="F:dihydroorotase activity"/>
    <property type="evidence" value="ECO:0007669"/>
    <property type="project" value="UniProtKB-UniRule"/>
</dbReference>
<organism evidence="8 9">
    <name type="scientific">Desulfonauticus submarinus</name>
    <dbReference type="NCBI Taxonomy" id="206665"/>
    <lineage>
        <taxon>Bacteria</taxon>
        <taxon>Pseudomonadati</taxon>
        <taxon>Thermodesulfobacteriota</taxon>
        <taxon>Desulfovibrionia</taxon>
        <taxon>Desulfovibrionales</taxon>
        <taxon>Desulfonauticaceae</taxon>
        <taxon>Desulfonauticus</taxon>
    </lineage>
</organism>
<evidence type="ECO:0000256" key="2">
    <source>
        <dbReference type="ARBA" id="ARBA00010286"/>
    </source>
</evidence>
<dbReference type="InterPro" id="IPR011059">
    <property type="entry name" value="Metal-dep_hydrolase_composite"/>
</dbReference>
<dbReference type="Pfam" id="PF12890">
    <property type="entry name" value="DHOase"/>
    <property type="match status" value="1"/>
</dbReference>
<evidence type="ECO:0000256" key="5">
    <source>
        <dbReference type="ARBA" id="ARBA00022975"/>
    </source>
</evidence>
<dbReference type="Gene3D" id="2.30.40.10">
    <property type="entry name" value="Urease, subunit C, domain 1"/>
    <property type="match status" value="1"/>
</dbReference>
<dbReference type="GO" id="GO:0044205">
    <property type="term" value="P:'de novo' UMP biosynthetic process"/>
    <property type="evidence" value="ECO:0007669"/>
    <property type="project" value="UniProtKB-UniRule"/>
</dbReference>
<evidence type="ECO:0000256" key="3">
    <source>
        <dbReference type="ARBA" id="ARBA00022723"/>
    </source>
</evidence>
<evidence type="ECO:0000313" key="9">
    <source>
        <dbReference type="Proteomes" id="UP000199602"/>
    </source>
</evidence>
<feature type="binding site" evidence="6">
    <location>
        <position position="179"/>
    </location>
    <ligand>
        <name>Zn(2+)</name>
        <dbReference type="ChEBI" id="CHEBI:29105"/>
        <label>2</label>
    </ligand>
</feature>
<feature type="active site" evidence="6">
    <location>
        <position position="305"/>
    </location>
</feature>
<comment type="pathway">
    <text evidence="6">Pyrimidine metabolism; UMP biosynthesis via de novo pathway; (S)-dihydroorotate from bicarbonate: step 3/3.</text>
</comment>
<feature type="binding site" evidence="6">
    <location>
        <position position="232"/>
    </location>
    <ligand>
        <name>Zn(2+)</name>
        <dbReference type="ChEBI" id="CHEBI:29105"/>
        <label>2</label>
    </ligand>
</feature>
<sequence>MNIEIVIKNVVWMENRVNIIIAEGKIVDIVEKIDFNLDNKKIFDANGLILLPSLIDAHVHLREPGYEYKEDIASGLHAAAGGGFGIVMAMANTNPINDRASVTEFMLDKAKESWPNGPRLYPIGALTKGLAGKEMAPLAELAEAGCKAFSNDGLPVMNNEIFRRCVEYAWDLGLKVIDHCEDSFLAKDGAINEGKLSSFLGLKGIPSVAESLQVARDILLSAYLDIPIHLAHISCKESVELIYWAKQKGIPITAETCPHYLFLTEDACNEYNTLAKVNPPLRTKQDQEALLHALREGVIDILVTDHAPHADFEKEQAFADAPNGISGLDTALSLSLKLLKKGFSFKDIIGLWGKRPAEIFGLEFSELMSGQEANFILVDLKEEWLVNPNTLFSKGKNTPWLGHKLRGRVKFHFYKGQLIFGEKLWPGF</sequence>
<evidence type="ECO:0000256" key="6">
    <source>
        <dbReference type="HAMAP-Rule" id="MF_00220"/>
    </source>
</evidence>
<accession>A0A1H0FAL7</accession>
<keyword evidence="3 6" id="KW-0479">Metal-binding</keyword>
<evidence type="ECO:0000256" key="4">
    <source>
        <dbReference type="ARBA" id="ARBA00022801"/>
    </source>
</evidence>
<dbReference type="GO" id="GO:0004038">
    <property type="term" value="F:allantoinase activity"/>
    <property type="evidence" value="ECO:0007669"/>
    <property type="project" value="TreeGrafter"/>
</dbReference>
<feature type="binding site" evidence="6">
    <location>
        <position position="309"/>
    </location>
    <ligand>
        <name>substrate</name>
    </ligand>
</feature>
<dbReference type="EC" id="3.5.2.3" evidence="6"/>
<feature type="binding site" evidence="6">
    <location>
        <position position="92"/>
    </location>
    <ligand>
        <name>substrate</name>
    </ligand>
</feature>
<dbReference type="OrthoDB" id="9803027at2"/>
<keyword evidence="4 6" id="KW-0378">Hydrolase</keyword>
<dbReference type="InterPro" id="IPR004722">
    <property type="entry name" value="DHOase"/>
</dbReference>
<proteinExistence type="inferred from homology"/>
<dbReference type="GO" id="GO:0005737">
    <property type="term" value="C:cytoplasm"/>
    <property type="evidence" value="ECO:0007669"/>
    <property type="project" value="TreeGrafter"/>
</dbReference>
<dbReference type="PANTHER" id="PTHR43668">
    <property type="entry name" value="ALLANTOINASE"/>
    <property type="match status" value="1"/>
</dbReference>
<dbReference type="SUPFAM" id="SSF51556">
    <property type="entry name" value="Metallo-dependent hydrolases"/>
    <property type="match status" value="1"/>
</dbReference>
<dbReference type="CDD" id="cd01317">
    <property type="entry name" value="DHOase_IIa"/>
    <property type="match status" value="1"/>
</dbReference>
<dbReference type="PROSITE" id="PS00483">
    <property type="entry name" value="DIHYDROOROTASE_2"/>
    <property type="match status" value="1"/>
</dbReference>
<dbReference type="EMBL" id="FNIN01000011">
    <property type="protein sequence ID" value="SDN91509.1"/>
    <property type="molecule type" value="Genomic_DNA"/>
</dbReference>
<dbReference type="SUPFAM" id="SSF51338">
    <property type="entry name" value="Composite domain of metallo-dependent hydrolases"/>
    <property type="match status" value="1"/>
</dbReference>
<dbReference type="UniPathway" id="UPA00070">
    <property type="reaction ID" value="UER00117"/>
</dbReference>
<comment type="function">
    <text evidence="1 6">Catalyzes the reversible cyclization of carbamoyl aspartate to dihydroorotate.</text>
</comment>
<dbReference type="STRING" id="206665.SAMN04488516_11150"/>
<dbReference type="GO" id="GO:0006145">
    <property type="term" value="P:purine nucleobase catabolic process"/>
    <property type="evidence" value="ECO:0007669"/>
    <property type="project" value="TreeGrafter"/>
</dbReference>
<reference evidence="8 9" key="1">
    <citation type="submission" date="2016-10" db="EMBL/GenBank/DDBJ databases">
        <authorList>
            <person name="de Groot N.N."/>
        </authorList>
    </citation>
    <scope>NUCLEOTIDE SEQUENCE [LARGE SCALE GENOMIC DNA]</scope>
    <source>
        <strain evidence="8 9">DSM 15269</strain>
    </source>
</reference>
<keyword evidence="6" id="KW-0862">Zinc</keyword>
<feature type="binding site" evidence="6">
    <location>
        <position position="60"/>
    </location>
    <ligand>
        <name>Zn(2+)</name>
        <dbReference type="ChEBI" id="CHEBI:29105"/>
        <label>1</label>
    </ligand>
</feature>
<dbReference type="Gene3D" id="3.20.20.140">
    <property type="entry name" value="Metal-dependent hydrolases"/>
    <property type="match status" value="1"/>
</dbReference>
<evidence type="ECO:0000313" key="8">
    <source>
        <dbReference type="EMBL" id="SDN91509.1"/>
    </source>
</evidence>
<protein>
    <recommendedName>
        <fullName evidence="6">Dihydroorotase</fullName>
        <shortName evidence="6">DHOase</shortName>
        <ecNumber evidence="6">3.5.2.3</ecNumber>
    </recommendedName>
</protein>
<feature type="binding site" evidence="6">
    <location>
        <begin position="60"/>
        <end position="62"/>
    </location>
    <ligand>
        <name>substrate</name>
    </ligand>
</feature>
<feature type="domain" description="Dihydroorotase catalytic" evidence="7">
    <location>
        <begin position="48"/>
        <end position="238"/>
    </location>
</feature>
<dbReference type="InterPro" id="IPR032466">
    <property type="entry name" value="Metal_Hydrolase"/>
</dbReference>
<dbReference type="HAMAP" id="MF_00220_B">
    <property type="entry name" value="PyrC_classI_B"/>
    <property type="match status" value="1"/>
</dbReference>
<evidence type="ECO:0000259" key="7">
    <source>
        <dbReference type="Pfam" id="PF12890"/>
    </source>
</evidence>
<dbReference type="RefSeq" id="WP_092066008.1">
    <property type="nucleotide sequence ID" value="NZ_FNIN01000011.1"/>
</dbReference>
<gene>
    <name evidence="6" type="primary">pyrC</name>
    <name evidence="8" type="ORF">SAMN04488516_11150</name>
</gene>
<keyword evidence="9" id="KW-1185">Reference proteome</keyword>
<dbReference type="AlphaFoldDB" id="A0A1H0FAL7"/>
<dbReference type="InterPro" id="IPR002195">
    <property type="entry name" value="Dihydroorotase_CS"/>
</dbReference>
<dbReference type="InterPro" id="IPR050138">
    <property type="entry name" value="DHOase/Allantoinase_Hydrolase"/>
</dbReference>
<comment type="caution">
    <text evidence="6">Lacks conserved residue(s) required for the propagation of feature annotation.</text>
</comment>
<feature type="binding site" evidence="6">
    <location>
        <position position="152"/>
    </location>
    <ligand>
        <name>Zn(2+)</name>
        <dbReference type="ChEBI" id="CHEBI:29105"/>
        <label>2</label>
    </ligand>
</feature>
<keyword evidence="5 6" id="KW-0665">Pyrimidine biosynthesis</keyword>
<feature type="binding site" evidence="6">
    <location>
        <position position="278"/>
    </location>
    <ligand>
        <name>substrate</name>
    </ligand>
</feature>
<dbReference type="NCBIfam" id="TIGR00857">
    <property type="entry name" value="pyrC_multi"/>
    <property type="match status" value="1"/>
</dbReference>
<feature type="binding site" evidence="6">
    <location>
        <position position="152"/>
    </location>
    <ligand>
        <name>Zn(2+)</name>
        <dbReference type="ChEBI" id="CHEBI:29105"/>
        <label>1</label>
    </ligand>
</feature>
<feature type="binding site" evidence="6">
    <location>
        <position position="58"/>
    </location>
    <ligand>
        <name>Zn(2+)</name>
        <dbReference type="ChEBI" id="CHEBI:29105"/>
        <label>1</label>
    </ligand>
</feature>
<name>A0A1H0FAL7_9BACT</name>
<dbReference type="GO" id="GO:0008270">
    <property type="term" value="F:zinc ion binding"/>
    <property type="evidence" value="ECO:0007669"/>
    <property type="project" value="UniProtKB-UniRule"/>
</dbReference>
<comment type="cofactor">
    <cofactor evidence="6">
        <name>Zn(2+)</name>
        <dbReference type="ChEBI" id="CHEBI:29105"/>
    </cofactor>
    <text evidence="6">Binds 2 Zn(2+) ions per subunit.</text>
</comment>
<dbReference type="Proteomes" id="UP000199602">
    <property type="component" value="Unassembled WGS sequence"/>
</dbReference>
<comment type="catalytic activity">
    <reaction evidence="6">
        <text>(S)-dihydroorotate + H2O = N-carbamoyl-L-aspartate + H(+)</text>
        <dbReference type="Rhea" id="RHEA:24296"/>
        <dbReference type="ChEBI" id="CHEBI:15377"/>
        <dbReference type="ChEBI" id="CHEBI:15378"/>
        <dbReference type="ChEBI" id="CHEBI:30864"/>
        <dbReference type="ChEBI" id="CHEBI:32814"/>
        <dbReference type="EC" id="3.5.2.3"/>
    </reaction>
</comment>